<name>A0AAW2X6Y2_9LAMI</name>
<evidence type="ECO:0000256" key="1">
    <source>
        <dbReference type="PROSITE-ProRule" id="PRU00047"/>
    </source>
</evidence>
<dbReference type="PANTHER" id="PTHR31286:SF153">
    <property type="entry name" value="DUF4283 DOMAIN PROTEIN"/>
    <property type="match status" value="1"/>
</dbReference>
<reference evidence="4" key="2">
    <citation type="journal article" date="2024" name="Plant">
        <title>Genomic evolution and insights into agronomic trait innovations of Sesamum species.</title>
        <authorList>
            <person name="Miao H."/>
            <person name="Wang L."/>
            <person name="Qu L."/>
            <person name="Liu H."/>
            <person name="Sun Y."/>
            <person name="Le M."/>
            <person name="Wang Q."/>
            <person name="Wei S."/>
            <person name="Zheng Y."/>
            <person name="Lin W."/>
            <person name="Duan Y."/>
            <person name="Cao H."/>
            <person name="Xiong S."/>
            <person name="Wang X."/>
            <person name="Wei L."/>
            <person name="Li C."/>
            <person name="Ma Q."/>
            <person name="Ju M."/>
            <person name="Zhao R."/>
            <person name="Li G."/>
            <person name="Mu C."/>
            <person name="Tian Q."/>
            <person name="Mei H."/>
            <person name="Zhang T."/>
            <person name="Gao T."/>
            <person name="Zhang H."/>
        </authorList>
    </citation>
    <scope>NUCLEOTIDE SEQUENCE</scope>
    <source>
        <strain evidence="4">KEN1</strain>
    </source>
</reference>
<feature type="compositionally biased region" description="Low complexity" evidence="2">
    <location>
        <begin position="454"/>
        <end position="465"/>
    </location>
</feature>
<feature type="domain" description="CCHC-type" evidence="3">
    <location>
        <begin position="211"/>
        <end position="224"/>
    </location>
</feature>
<keyword evidence="1" id="KW-0862">Zinc</keyword>
<evidence type="ECO:0000259" key="3">
    <source>
        <dbReference type="PROSITE" id="PS50158"/>
    </source>
</evidence>
<dbReference type="InterPro" id="IPR025836">
    <property type="entry name" value="Zn_knuckle_CX2CX4HX4C"/>
</dbReference>
<dbReference type="Pfam" id="PF14392">
    <property type="entry name" value="zf-CCHC_4"/>
    <property type="match status" value="1"/>
</dbReference>
<dbReference type="GO" id="GO:0003676">
    <property type="term" value="F:nucleic acid binding"/>
    <property type="evidence" value="ECO:0007669"/>
    <property type="project" value="InterPro"/>
</dbReference>
<gene>
    <name evidence="4" type="ORF">Slati_1513800</name>
</gene>
<dbReference type="PROSITE" id="PS50158">
    <property type="entry name" value="ZF_CCHC"/>
    <property type="match status" value="1"/>
</dbReference>
<feature type="region of interest" description="Disordered" evidence="2">
    <location>
        <begin position="261"/>
        <end position="321"/>
    </location>
</feature>
<feature type="region of interest" description="Disordered" evidence="2">
    <location>
        <begin position="445"/>
        <end position="465"/>
    </location>
</feature>
<keyword evidence="1" id="KW-0479">Metal-binding</keyword>
<dbReference type="InterPro" id="IPR001878">
    <property type="entry name" value="Znf_CCHC"/>
</dbReference>
<evidence type="ECO:0000313" key="4">
    <source>
        <dbReference type="EMBL" id="KAL0449574.1"/>
    </source>
</evidence>
<organism evidence="4">
    <name type="scientific">Sesamum latifolium</name>
    <dbReference type="NCBI Taxonomy" id="2727402"/>
    <lineage>
        <taxon>Eukaryota</taxon>
        <taxon>Viridiplantae</taxon>
        <taxon>Streptophyta</taxon>
        <taxon>Embryophyta</taxon>
        <taxon>Tracheophyta</taxon>
        <taxon>Spermatophyta</taxon>
        <taxon>Magnoliopsida</taxon>
        <taxon>eudicotyledons</taxon>
        <taxon>Gunneridae</taxon>
        <taxon>Pentapetalae</taxon>
        <taxon>asterids</taxon>
        <taxon>lamiids</taxon>
        <taxon>Lamiales</taxon>
        <taxon>Pedaliaceae</taxon>
        <taxon>Sesamum</taxon>
    </lineage>
</organism>
<dbReference type="Pfam" id="PF14111">
    <property type="entry name" value="DUF4283"/>
    <property type="match status" value="1"/>
</dbReference>
<dbReference type="InterPro" id="IPR025558">
    <property type="entry name" value="DUF4283"/>
</dbReference>
<accession>A0AAW2X6Y2</accession>
<proteinExistence type="predicted"/>
<dbReference type="InterPro" id="IPR040256">
    <property type="entry name" value="At4g02000-like"/>
</dbReference>
<protein>
    <recommendedName>
        <fullName evidence="3">CCHC-type domain-containing protein</fullName>
    </recommendedName>
</protein>
<comment type="caution">
    <text evidence="4">The sequence shown here is derived from an EMBL/GenBank/DDBJ whole genome shotgun (WGS) entry which is preliminary data.</text>
</comment>
<evidence type="ECO:0000256" key="2">
    <source>
        <dbReference type="SAM" id="MobiDB-lite"/>
    </source>
</evidence>
<dbReference type="EMBL" id="JACGWN010000005">
    <property type="protein sequence ID" value="KAL0449574.1"/>
    <property type="molecule type" value="Genomic_DNA"/>
</dbReference>
<reference evidence="4" key="1">
    <citation type="submission" date="2020-06" db="EMBL/GenBank/DDBJ databases">
        <authorList>
            <person name="Li T."/>
            <person name="Hu X."/>
            <person name="Zhang T."/>
            <person name="Song X."/>
            <person name="Zhang H."/>
            <person name="Dai N."/>
            <person name="Sheng W."/>
            <person name="Hou X."/>
            <person name="Wei L."/>
        </authorList>
    </citation>
    <scope>NUCLEOTIDE SEQUENCE</scope>
    <source>
        <strain evidence="4">KEN1</strain>
        <tissue evidence="4">Leaf</tissue>
    </source>
</reference>
<dbReference type="AlphaFoldDB" id="A0AAW2X6Y2"/>
<sequence length="465" mass="51669">MDGLEREVERFNRKFCLTEEEDEGGAIDAGLWNNENKTHALCLVGRVLTTKVYKFEALSTSIKGMFNPVKGMECIQLTGGRFLLHFFHAIDRDRALDGCPWSFDRNIIILSMIQTHKTPMQVNLDWCDFHVHVHDLPLSKMNLGIATYIGNRLGRFKDMDMDDLGSTWGATLRMRVSVDVNLHLKRVLKIRTPSGDDHMVSFTYERLTNFCYLCGRLGHISKYCGLRFEEGFSDPGTDTLMVLGSERPCLSVGIRIPMEDVRDRDNRGMEVSSGFEQGGVERNSHNNSPGANFTAPEGEQHLAKQQGPHEEDDAGDSGSSHLGLEQIKLIPSVFEGNGQDEEVLAADSMDHNEQTFGSGLIHVPLRFAAQGMKQHTRGRGAGGELGASRWLVVENDAEDLVLSNPTLSMCKQVSDVPGRRMNTLPYLWWWLGHSTANRYENLSLEPSGVGGPLDSSDPTSASSAP</sequence>
<dbReference type="PANTHER" id="PTHR31286">
    <property type="entry name" value="GLYCINE-RICH CELL WALL STRUCTURAL PROTEIN 1.8-LIKE"/>
    <property type="match status" value="1"/>
</dbReference>
<dbReference type="GO" id="GO:0008270">
    <property type="term" value="F:zinc ion binding"/>
    <property type="evidence" value="ECO:0007669"/>
    <property type="project" value="UniProtKB-KW"/>
</dbReference>
<keyword evidence="1" id="KW-0863">Zinc-finger</keyword>